<dbReference type="Proteomes" id="UP000660611">
    <property type="component" value="Unassembled WGS sequence"/>
</dbReference>
<gene>
    <name evidence="1" type="ORF">Dsi01nite_112390</name>
</gene>
<keyword evidence="2" id="KW-1185">Reference proteome</keyword>
<dbReference type="EMBL" id="BONQ01000222">
    <property type="protein sequence ID" value="GIG53198.1"/>
    <property type="molecule type" value="Genomic_DNA"/>
</dbReference>
<protein>
    <submittedName>
        <fullName evidence="1">Uncharacterized protein</fullName>
    </submittedName>
</protein>
<dbReference type="InterPro" id="IPR057895">
    <property type="entry name" value="Mom"/>
</dbReference>
<reference evidence="1" key="1">
    <citation type="submission" date="2021-01" db="EMBL/GenBank/DDBJ databases">
        <title>Whole genome shotgun sequence of Dactylosporangium siamense NBRC 106093.</title>
        <authorList>
            <person name="Komaki H."/>
            <person name="Tamura T."/>
        </authorList>
    </citation>
    <scope>NUCLEOTIDE SEQUENCE</scope>
    <source>
        <strain evidence="1">NBRC 106093</strain>
    </source>
</reference>
<dbReference type="Pfam" id="PF25680">
    <property type="entry name" value="Mom"/>
    <property type="match status" value="1"/>
</dbReference>
<evidence type="ECO:0000313" key="1">
    <source>
        <dbReference type="EMBL" id="GIG53198.1"/>
    </source>
</evidence>
<dbReference type="AlphaFoldDB" id="A0A919Q2G9"/>
<dbReference type="RefSeq" id="WP_203854795.1">
    <property type="nucleotide sequence ID" value="NZ_BAAAVW010000030.1"/>
</dbReference>
<comment type="caution">
    <text evidence="1">The sequence shown here is derived from an EMBL/GenBank/DDBJ whole genome shotgun (WGS) entry which is preliminary data.</text>
</comment>
<organism evidence="1 2">
    <name type="scientific">Dactylosporangium siamense</name>
    <dbReference type="NCBI Taxonomy" id="685454"/>
    <lineage>
        <taxon>Bacteria</taxon>
        <taxon>Bacillati</taxon>
        <taxon>Actinomycetota</taxon>
        <taxon>Actinomycetes</taxon>
        <taxon>Micromonosporales</taxon>
        <taxon>Micromonosporaceae</taxon>
        <taxon>Dactylosporangium</taxon>
    </lineage>
</organism>
<sequence>MNTHTATQLTLPLDLPTADTGWCQRWRLRQPGWQHRHLGGFDPDRYTVALIAARPARLFVLQHHYSASWPKAQLCYGLLARTPDLDDYPDPHPTARTPAGLLVGVAALSIPMHPAVLTKPFPGLVPNRESLDLGRFVLLDPVPGNAETWFLARVFRLAASAGIGGAVAFSDPMPRCRFGELLMGGHHGIAYQGGNGRHVGTSRGGPLVLFPDATSMPARTLTKIRTGAQGWRGAAERLILRGASPYTSTQPLAQWLPPALTAAGATVVQHPGTFKYAWQIRTGRDARIALPALPYPKPPTSIDELVRTVLAAGGHR</sequence>
<accession>A0A919Q2G9</accession>
<name>A0A919Q2G9_9ACTN</name>
<proteinExistence type="predicted"/>
<evidence type="ECO:0000313" key="2">
    <source>
        <dbReference type="Proteomes" id="UP000660611"/>
    </source>
</evidence>